<dbReference type="InterPro" id="IPR027417">
    <property type="entry name" value="P-loop_NTPase"/>
</dbReference>
<keyword evidence="4" id="KW-0238">DNA-binding</keyword>
<evidence type="ECO:0000313" key="6">
    <source>
        <dbReference type="EMBL" id="KAJ0214132.1"/>
    </source>
</evidence>
<evidence type="ECO:0000259" key="5">
    <source>
        <dbReference type="PROSITE" id="PS00486"/>
    </source>
</evidence>
<comment type="similarity">
    <text evidence="1">Belongs to the DNA mismatch repair MutS family.</text>
</comment>
<evidence type="ECO:0000256" key="2">
    <source>
        <dbReference type="ARBA" id="ARBA00022741"/>
    </source>
</evidence>
<organism evidence="6 7">
    <name type="scientific">Lactuca sativa</name>
    <name type="common">Garden lettuce</name>
    <dbReference type="NCBI Taxonomy" id="4236"/>
    <lineage>
        <taxon>Eukaryota</taxon>
        <taxon>Viridiplantae</taxon>
        <taxon>Streptophyta</taxon>
        <taxon>Embryophyta</taxon>
        <taxon>Tracheophyta</taxon>
        <taxon>Spermatophyta</taxon>
        <taxon>Magnoliopsida</taxon>
        <taxon>eudicotyledons</taxon>
        <taxon>Gunneridae</taxon>
        <taxon>Pentapetalae</taxon>
        <taxon>asterids</taxon>
        <taxon>campanulids</taxon>
        <taxon>Asterales</taxon>
        <taxon>Asteraceae</taxon>
        <taxon>Cichorioideae</taxon>
        <taxon>Cichorieae</taxon>
        <taxon>Lactucinae</taxon>
        <taxon>Lactuca</taxon>
    </lineage>
</organism>
<feature type="domain" description="DNA mismatch repair proteins mutS family" evidence="5">
    <location>
        <begin position="139"/>
        <end position="155"/>
    </location>
</feature>
<reference evidence="6 7" key="1">
    <citation type="journal article" date="2017" name="Nat. Commun.">
        <title>Genome assembly with in vitro proximity ligation data and whole-genome triplication in lettuce.</title>
        <authorList>
            <person name="Reyes-Chin-Wo S."/>
            <person name="Wang Z."/>
            <person name="Yang X."/>
            <person name="Kozik A."/>
            <person name="Arikit S."/>
            <person name="Song C."/>
            <person name="Xia L."/>
            <person name="Froenicke L."/>
            <person name="Lavelle D.O."/>
            <person name="Truco M.J."/>
            <person name="Xia R."/>
            <person name="Zhu S."/>
            <person name="Xu C."/>
            <person name="Xu H."/>
            <person name="Xu X."/>
            <person name="Cox K."/>
            <person name="Korf I."/>
            <person name="Meyers B.C."/>
            <person name="Michelmore R.W."/>
        </authorList>
    </citation>
    <scope>NUCLEOTIDE SEQUENCE [LARGE SCALE GENOMIC DNA]</scope>
    <source>
        <strain evidence="7">cv. Salinas</strain>
        <tissue evidence="6">Seedlings</tissue>
    </source>
</reference>
<gene>
    <name evidence="6" type="ORF">LSAT_V11C400177070</name>
</gene>
<dbReference type="Proteomes" id="UP000235145">
    <property type="component" value="Unassembled WGS sequence"/>
</dbReference>
<dbReference type="PANTHER" id="PTHR11361">
    <property type="entry name" value="DNA MISMATCH REPAIR PROTEIN MUTS FAMILY MEMBER"/>
    <property type="match status" value="1"/>
</dbReference>
<dbReference type="EMBL" id="NBSK02000004">
    <property type="protein sequence ID" value="KAJ0214132.1"/>
    <property type="molecule type" value="Genomic_DNA"/>
</dbReference>
<dbReference type="PANTHER" id="PTHR11361:SF20">
    <property type="entry name" value="MUTS PROTEIN HOMOLOG 5"/>
    <property type="match status" value="1"/>
</dbReference>
<dbReference type="InterPro" id="IPR045076">
    <property type="entry name" value="MutS"/>
</dbReference>
<protein>
    <recommendedName>
        <fullName evidence="5">DNA mismatch repair proteins mutS family domain-containing protein</fullName>
    </recommendedName>
</protein>
<dbReference type="InterPro" id="IPR000432">
    <property type="entry name" value="DNA_mismatch_repair_MutS_C"/>
</dbReference>
<dbReference type="SMART" id="SM00534">
    <property type="entry name" value="MUTSac"/>
    <property type="match status" value="1"/>
</dbReference>
<keyword evidence="7" id="KW-1185">Reference proteome</keyword>
<dbReference type="Pfam" id="PF00488">
    <property type="entry name" value="MutS_V"/>
    <property type="match status" value="1"/>
</dbReference>
<evidence type="ECO:0000313" key="7">
    <source>
        <dbReference type="Proteomes" id="UP000235145"/>
    </source>
</evidence>
<evidence type="ECO:0000256" key="1">
    <source>
        <dbReference type="ARBA" id="ARBA00006271"/>
    </source>
</evidence>
<dbReference type="Gene3D" id="3.40.50.300">
    <property type="entry name" value="P-loop containing nucleotide triphosphate hydrolases"/>
    <property type="match status" value="1"/>
</dbReference>
<keyword evidence="2" id="KW-0547">Nucleotide-binding</keyword>
<keyword evidence="3" id="KW-0067">ATP-binding</keyword>
<name>A0A9R1VUG3_LACSA</name>
<dbReference type="PROSITE" id="PS00486">
    <property type="entry name" value="DNA_MISMATCH_REPAIR_2"/>
    <property type="match status" value="1"/>
</dbReference>
<evidence type="ECO:0000256" key="3">
    <source>
        <dbReference type="ARBA" id="ARBA00022840"/>
    </source>
</evidence>
<dbReference type="GO" id="GO:0006298">
    <property type="term" value="P:mismatch repair"/>
    <property type="evidence" value="ECO:0007669"/>
    <property type="project" value="InterPro"/>
</dbReference>
<comment type="caution">
    <text evidence="6">The sequence shown here is derived from an EMBL/GenBank/DDBJ whole genome shotgun (WGS) entry which is preliminary data.</text>
</comment>
<evidence type="ECO:0000256" key="4">
    <source>
        <dbReference type="ARBA" id="ARBA00023125"/>
    </source>
</evidence>
<accession>A0A9R1VUG3</accession>
<dbReference type="SUPFAM" id="SSF52540">
    <property type="entry name" value="P-loop containing nucleoside triphosphate hydrolases"/>
    <property type="match status" value="1"/>
</dbReference>
<sequence length="206" mass="23318">MHTSCSIKCLNQVFQKKLSDDNNHSHGDWYSFKPLTRISFQEKEMELQIHFNFYSVSLKDFLDLKEGISILQTKAMQVALIVFFAHIGSFVPADAAKVGLTDRFNFCAMGNKVMAAQQSTFMIDLHQLGMMLMHVTSRSLCLLDEFGKGTLTEDGIGLHGGTIDHFISMYSPPKVLICTHLTQIFTDSDLCESNKVKYHTMNRLLP</sequence>
<dbReference type="GO" id="GO:0140664">
    <property type="term" value="F:ATP-dependent DNA damage sensor activity"/>
    <property type="evidence" value="ECO:0007669"/>
    <property type="project" value="InterPro"/>
</dbReference>
<dbReference type="GO" id="GO:0005524">
    <property type="term" value="F:ATP binding"/>
    <property type="evidence" value="ECO:0007669"/>
    <property type="project" value="UniProtKB-KW"/>
</dbReference>
<proteinExistence type="inferred from homology"/>
<dbReference type="AlphaFoldDB" id="A0A9R1VUG3"/>
<dbReference type="GO" id="GO:0030983">
    <property type="term" value="F:mismatched DNA binding"/>
    <property type="evidence" value="ECO:0007669"/>
    <property type="project" value="InterPro"/>
</dbReference>